<accession>A0ABW5SXV9</accession>
<keyword evidence="1" id="KW-0812">Transmembrane</keyword>
<feature type="transmembrane region" description="Helical" evidence="1">
    <location>
        <begin position="47"/>
        <end position="68"/>
    </location>
</feature>
<proteinExistence type="predicted"/>
<evidence type="ECO:0000313" key="2">
    <source>
        <dbReference type="EMBL" id="MFD2703994.1"/>
    </source>
</evidence>
<sequence>MNDIPKLLIGLGAALVIFGLIWQVGGRYIPLGRLPGDIIIKNENSSFYFPIVTCIVVSIVLSFVFYIIGRFR</sequence>
<dbReference type="RefSeq" id="WP_380711291.1">
    <property type="nucleotide sequence ID" value="NZ_JBHUML010000002.1"/>
</dbReference>
<evidence type="ECO:0000256" key="1">
    <source>
        <dbReference type="SAM" id="Phobius"/>
    </source>
</evidence>
<protein>
    <submittedName>
        <fullName evidence="2">DUF2905 domain-containing protein</fullName>
    </submittedName>
</protein>
<dbReference type="InterPro" id="IPR021320">
    <property type="entry name" value="DUF2905"/>
</dbReference>
<dbReference type="EMBL" id="JBHUML010000002">
    <property type="protein sequence ID" value="MFD2703994.1"/>
    <property type="molecule type" value="Genomic_DNA"/>
</dbReference>
<dbReference type="Proteomes" id="UP001597520">
    <property type="component" value="Unassembled WGS sequence"/>
</dbReference>
<comment type="caution">
    <text evidence="2">The sequence shown here is derived from an EMBL/GenBank/DDBJ whole genome shotgun (WGS) entry which is preliminary data.</text>
</comment>
<organism evidence="2 3">
    <name type="scientific">Salibacterium lacus</name>
    <dbReference type="NCBI Taxonomy" id="1898109"/>
    <lineage>
        <taxon>Bacteria</taxon>
        <taxon>Bacillati</taxon>
        <taxon>Bacillota</taxon>
        <taxon>Bacilli</taxon>
        <taxon>Bacillales</taxon>
        <taxon>Bacillaceae</taxon>
    </lineage>
</organism>
<keyword evidence="1" id="KW-1133">Transmembrane helix</keyword>
<keyword evidence="3" id="KW-1185">Reference proteome</keyword>
<gene>
    <name evidence="2" type="ORF">ACFSUB_00825</name>
</gene>
<dbReference type="PANTHER" id="PTHR36443">
    <property type="entry name" value="BSR5223 PROTEIN"/>
    <property type="match status" value="1"/>
</dbReference>
<dbReference type="Pfam" id="PF11146">
    <property type="entry name" value="DUF2905"/>
    <property type="match status" value="1"/>
</dbReference>
<keyword evidence="1" id="KW-0472">Membrane</keyword>
<evidence type="ECO:0000313" key="3">
    <source>
        <dbReference type="Proteomes" id="UP001597520"/>
    </source>
</evidence>
<dbReference type="PANTHER" id="PTHR36443:SF1">
    <property type="entry name" value="BSR5223 PROTEIN"/>
    <property type="match status" value="1"/>
</dbReference>
<name>A0ABW5SXV9_9BACI</name>
<reference evidence="3" key="1">
    <citation type="journal article" date="2019" name="Int. J. Syst. Evol. Microbiol.">
        <title>The Global Catalogue of Microorganisms (GCM) 10K type strain sequencing project: providing services to taxonomists for standard genome sequencing and annotation.</title>
        <authorList>
            <consortium name="The Broad Institute Genomics Platform"/>
            <consortium name="The Broad Institute Genome Sequencing Center for Infectious Disease"/>
            <person name="Wu L."/>
            <person name="Ma J."/>
        </authorList>
    </citation>
    <scope>NUCLEOTIDE SEQUENCE [LARGE SCALE GENOMIC DNA]</scope>
    <source>
        <strain evidence="3">KCTC 33792</strain>
    </source>
</reference>